<keyword evidence="4 7" id="KW-1133">Transmembrane helix</keyword>
<dbReference type="Pfam" id="PF06271">
    <property type="entry name" value="RDD"/>
    <property type="match status" value="1"/>
</dbReference>
<dbReference type="InterPro" id="IPR051791">
    <property type="entry name" value="Pra-immunoreactive"/>
</dbReference>
<protein>
    <submittedName>
        <fullName evidence="9">Proline-rich antigen</fullName>
    </submittedName>
</protein>
<keyword evidence="10" id="KW-1185">Reference proteome</keyword>
<evidence type="ECO:0000313" key="9">
    <source>
        <dbReference type="EMBL" id="VBA42673.1"/>
    </source>
</evidence>
<dbReference type="RefSeq" id="WP_122526032.1">
    <property type="nucleotide sequence ID" value="NZ_UPHP01000123.1"/>
</dbReference>
<evidence type="ECO:0000256" key="2">
    <source>
        <dbReference type="ARBA" id="ARBA00022475"/>
    </source>
</evidence>
<evidence type="ECO:0000256" key="3">
    <source>
        <dbReference type="ARBA" id="ARBA00022692"/>
    </source>
</evidence>
<dbReference type="EMBL" id="UPHP01000123">
    <property type="protein sequence ID" value="VBA42673.1"/>
    <property type="molecule type" value="Genomic_DNA"/>
</dbReference>
<evidence type="ECO:0000256" key="4">
    <source>
        <dbReference type="ARBA" id="ARBA00022989"/>
    </source>
</evidence>
<keyword evidence="2" id="KW-1003">Cell membrane</keyword>
<keyword evidence="3 7" id="KW-0812">Transmembrane</keyword>
<feature type="compositionally biased region" description="Pro residues" evidence="6">
    <location>
        <begin position="1"/>
        <end position="13"/>
    </location>
</feature>
<feature type="transmembrane region" description="Helical" evidence="7">
    <location>
        <begin position="299"/>
        <end position="320"/>
    </location>
</feature>
<dbReference type="GO" id="GO:0005886">
    <property type="term" value="C:plasma membrane"/>
    <property type="evidence" value="ECO:0007669"/>
    <property type="project" value="UniProtKB-SubCell"/>
</dbReference>
<feature type="region of interest" description="Disordered" evidence="6">
    <location>
        <begin position="1"/>
        <end position="20"/>
    </location>
</feature>
<evidence type="ECO:0000313" key="10">
    <source>
        <dbReference type="Proteomes" id="UP000273307"/>
    </source>
</evidence>
<keyword evidence="5 7" id="KW-0472">Membrane</keyword>
<reference evidence="9 10" key="1">
    <citation type="submission" date="2018-09" db="EMBL/GenBank/DDBJ databases">
        <authorList>
            <person name="Tagini F."/>
        </authorList>
    </citation>
    <scope>NUCLEOTIDE SEQUENCE [LARGE SCALE GENOMIC DNA]</scope>
    <source>
        <strain evidence="9 10">MK136</strain>
    </source>
</reference>
<evidence type="ECO:0000256" key="1">
    <source>
        <dbReference type="ARBA" id="ARBA00004651"/>
    </source>
</evidence>
<feature type="transmembrane region" description="Helical" evidence="7">
    <location>
        <begin position="78"/>
        <end position="96"/>
    </location>
</feature>
<feature type="transmembrane region" description="Helical" evidence="7">
    <location>
        <begin position="51"/>
        <end position="71"/>
    </location>
</feature>
<evidence type="ECO:0000256" key="6">
    <source>
        <dbReference type="SAM" id="MobiDB-lite"/>
    </source>
</evidence>
<dbReference type="OrthoDB" id="9793824at2"/>
<feature type="transmembrane region" description="Helical" evidence="7">
    <location>
        <begin position="188"/>
        <end position="207"/>
    </location>
</feature>
<dbReference type="InterPro" id="IPR010432">
    <property type="entry name" value="RDD"/>
</dbReference>
<name>A0A498QD30_9MYCO</name>
<sequence length="329" mass="35487">MTEQPPVPPPSGYPPRARAGYPPVPGQPMHDFPVAAYASWIRRVGAYLIDYMLGFVIGVTLGIVGGVTATLVGGGSRFQGIVALIVNLALLAYWVWNWGYRQGITGSTVGKSVLRFKVLGERTGAPIGVGSSIARYFAHFLDAITFGIGYLLPLFTAKRQTIADMVMDTVCVLDEPPRALRSHTARPGLRMVVGAVVLVIAAALTVLACLNATSHWVCTVGGQYRHCGNQVSVGPISYPAWKIFDPYVQATLVTPLWTAGILILRRYYRATYALIPVAGIVAMTVFAQGRYDWGWQHNWFAFLACVAATTAACALIARGITRSVAARQS</sequence>
<organism evidence="9 10">
    <name type="scientific">Mycobacterium attenuatum</name>
    <dbReference type="NCBI Taxonomy" id="2341086"/>
    <lineage>
        <taxon>Bacteria</taxon>
        <taxon>Bacillati</taxon>
        <taxon>Actinomycetota</taxon>
        <taxon>Actinomycetes</taxon>
        <taxon>Mycobacteriales</taxon>
        <taxon>Mycobacteriaceae</taxon>
        <taxon>Mycobacterium</taxon>
    </lineage>
</organism>
<accession>A0A498QD30</accession>
<evidence type="ECO:0000256" key="5">
    <source>
        <dbReference type="ARBA" id="ARBA00023136"/>
    </source>
</evidence>
<feature type="transmembrane region" description="Helical" evidence="7">
    <location>
        <begin position="247"/>
        <end position="264"/>
    </location>
</feature>
<proteinExistence type="predicted"/>
<dbReference type="AlphaFoldDB" id="A0A498QD30"/>
<feature type="domain" description="RDD" evidence="8">
    <location>
        <begin position="37"/>
        <end position="167"/>
    </location>
</feature>
<evidence type="ECO:0000256" key="7">
    <source>
        <dbReference type="SAM" id="Phobius"/>
    </source>
</evidence>
<evidence type="ECO:0000259" key="8">
    <source>
        <dbReference type="Pfam" id="PF06271"/>
    </source>
</evidence>
<dbReference type="PANTHER" id="PTHR36115">
    <property type="entry name" value="PROLINE-RICH ANTIGEN HOMOLOG-RELATED"/>
    <property type="match status" value="1"/>
</dbReference>
<comment type="subcellular location">
    <subcellularLocation>
        <location evidence="1">Cell membrane</location>
        <topology evidence="1">Multi-pass membrane protein</topology>
    </subcellularLocation>
</comment>
<feature type="transmembrane region" description="Helical" evidence="7">
    <location>
        <begin position="136"/>
        <end position="157"/>
    </location>
</feature>
<gene>
    <name evidence="9" type="primary">pra_2</name>
    <name evidence="9" type="ORF">LAUMK136_04701</name>
</gene>
<feature type="transmembrane region" description="Helical" evidence="7">
    <location>
        <begin position="271"/>
        <end position="287"/>
    </location>
</feature>
<dbReference type="PANTHER" id="PTHR36115:SF6">
    <property type="entry name" value="PROLINE-RICH ANTIGEN HOMOLOG"/>
    <property type="match status" value="1"/>
</dbReference>
<dbReference type="Proteomes" id="UP000273307">
    <property type="component" value="Unassembled WGS sequence"/>
</dbReference>